<evidence type="ECO:0000256" key="7">
    <source>
        <dbReference type="ARBA" id="ARBA00022679"/>
    </source>
</evidence>
<dbReference type="EMBL" id="BHYK01000018">
    <property type="protein sequence ID" value="GCD11434.1"/>
    <property type="molecule type" value="Genomic_DNA"/>
</dbReference>
<evidence type="ECO:0000256" key="8">
    <source>
        <dbReference type="ARBA" id="ARBA00048668"/>
    </source>
</evidence>
<dbReference type="Proteomes" id="UP000287872">
    <property type="component" value="Unassembled WGS sequence"/>
</dbReference>
<dbReference type="CDD" id="cd01570">
    <property type="entry name" value="NAPRTase_A"/>
    <property type="match status" value="1"/>
</dbReference>
<feature type="domain" description="Nicotinate/nicotinamide phosphoribosyltransferase" evidence="10">
    <location>
        <begin position="165"/>
        <end position="328"/>
    </location>
</feature>
<accession>A0A401UPH8</accession>
<keyword evidence="6 9" id="KW-0662">Pyridine nucleotide biosynthesis</keyword>
<name>A0A401UPH8_9CLOT</name>
<dbReference type="PANTHER" id="PTHR11098">
    <property type="entry name" value="NICOTINATE PHOSPHORIBOSYLTRANSFERASE"/>
    <property type="match status" value="1"/>
</dbReference>
<comment type="function">
    <text evidence="9">Catalyzes the first step in the biosynthesis of NAD from nicotinic acid, the ATP-dependent synthesis of beta-nicotinate D-ribonucleotide from nicotinate and 5-phospho-D-ribose 1-phosphate.</text>
</comment>
<dbReference type="NCBIfam" id="NF006695">
    <property type="entry name" value="PRK09243.1-2"/>
    <property type="match status" value="1"/>
</dbReference>
<dbReference type="Gene3D" id="3.20.20.70">
    <property type="entry name" value="Aldolase class I"/>
    <property type="match status" value="1"/>
</dbReference>
<organism evidence="13 14">
    <name type="scientific">Clostridium tagluense</name>
    <dbReference type="NCBI Taxonomy" id="360422"/>
    <lineage>
        <taxon>Bacteria</taxon>
        <taxon>Bacillati</taxon>
        <taxon>Bacillota</taxon>
        <taxon>Clostridia</taxon>
        <taxon>Eubacteriales</taxon>
        <taxon>Clostridiaceae</taxon>
        <taxon>Clostridium</taxon>
    </lineage>
</organism>
<dbReference type="Pfam" id="PF17956">
    <property type="entry name" value="NAPRTase_C"/>
    <property type="match status" value="1"/>
</dbReference>
<proteinExistence type="inferred from homology"/>
<dbReference type="Gene3D" id="3.20.140.10">
    <property type="entry name" value="nicotinate phosphoribosyltransferase"/>
    <property type="match status" value="1"/>
</dbReference>
<dbReference type="GO" id="GO:0034355">
    <property type="term" value="P:NAD+ biosynthetic process via the salvage pathway"/>
    <property type="evidence" value="ECO:0007669"/>
    <property type="project" value="TreeGrafter"/>
</dbReference>
<dbReference type="PIRSF" id="PIRSF000484">
    <property type="entry name" value="NAPRT"/>
    <property type="match status" value="1"/>
</dbReference>
<feature type="domain" description="Nicotinate phosphoribosyltransferase N-terminal" evidence="11">
    <location>
        <begin position="18"/>
        <end position="142"/>
    </location>
</feature>
<keyword evidence="13" id="KW-0328">Glycosyltransferase</keyword>
<dbReference type="SUPFAM" id="SSF51690">
    <property type="entry name" value="Nicotinate/Quinolinate PRTase C-terminal domain-like"/>
    <property type="match status" value="1"/>
</dbReference>
<evidence type="ECO:0000313" key="14">
    <source>
        <dbReference type="Proteomes" id="UP000287872"/>
    </source>
</evidence>
<evidence type="ECO:0000256" key="2">
    <source>
        <dbReference type="ARBA" id="ARBA00010897"/>
    </source>
</evidence>
<protein>
    <recommendedName>
        <fullName evidence="3 9">Nicotinate phosphoribosyltransferase</fullName>
        <ecNumber evidence="3 9">6.3.4.21</ecNumber>
    </recommendedName>
</protein>
<evidence type="ECO:0000256" key="3">
    <source>
        <dbReference type="ARBA" id="ARBA00013236"/>
    </source>
</evidence>
<dbReference type="GO" id="GO:0047280">
    <property type="term" value="F:nicotinamide phosphoribosyltransferase activity"/>
    <property type="evidence" value="ECO:0007669"/>
    <property type="project" value="UniProtKB-ARBA"/>
</dbReference>
<gene>
    <name evidence="13" type="ORF">Ctaglu_30570</name>
</gene>
<dbReference type="SUPFAM" id="SSF54675">
    <property type="entry name" value="Nicotinate/Quinolinate PRTase N-terminal domain-like"/>
    <property type="match status" value="1"/>
</dbReference>
<dbReference type="GO" id="GO:0004516">
    <property type="term" value="F:nicotinate phosphoribosyltransferase activity"/>
    <property type="evidence" value="ECO:0007669"/>
    <property type="project" value="UniProtKB-UniRule"/>
</dbReference>
<dbReference type="InterPro" id="IPR007229">
    <property type="entry name" value="Nic_PRibTrfase-Fam"/>
</dbReference>
<evidence type="ECO:0000259" key="12">
    <source>
        <dbReference type="Pfam" id="PF17956"/>
    </source>
</evidence>
<evidence type="ECO:0000256" key="5">
    <source>
        <dbReference type="ARBA" id="ARBA00022598"/>
    </source>
</evidence>
<feature type="domain" description="Nicotinate phosphoribosyltransferase C-terminal" evidence="12">
    <location>
        <begin position="371"/>
        <end position="479"/>
    </location>
</feature>
<keyword evidence="14" id="KW-1185">Reference proteome</keyword>
<evidence type="ECO:0000259" key="10">
    <source>
        <dbReference type="Pfam" id="PF04095"/>
    </source>
</evidence>
<reference evidence="13 14" key="1">
    <citation type="submission" date="2018-11" db="EMBL/GenBank/DDBJ databases">
        <title>Genome sequencing and assembly of Clostridium tagluense strain A121.</title>
        <authorList>
            <person name="Murakami T."/>
            <person name="Segawa T."/>
            <person name="Shcherbakova V.A."/>
            <person name="Mori H."/>
            <person name="Yoshimura Y."/>
        </authorList>
    </citation>
    <scope>NUCLEOTIDE SEQUENCE [LARGE SCALE GENOMIC DNA]</scope>
    <source>
        <strain evidence="13 14">A121</strain>
    </source>
</reference>
<dbReference type="Pfam" id="PF17767">
    <property type="entry name" value="NAPRTase_N"/>
    <property type="match status" value="1"/>
</dbReference>
<evidence type="ECO:0000259" key="11">
    <source>
        <dbReference type="Pfam" id="PF17767"/>
    </source>
</evidence>
<evidence type="ECO:0000256" key="4">
    <source>
        <dbReference type="ARBA" id="ARBA00022553"/>
    </source>
</evidence>
<comment type="catalytic activity">
    <reaction evidence="8 9">
        <text>5-phospho-alpha-D-ribose 1-diphosphate + nicotinate + ATP + H2O = nicotinate beta-D-ribonucleotide + ADP + phosphate + diphosphate</text>
        <dbReference type="Rhea" id="RHEA:36163"/>
        <dbReference type="ChEBI" id="CHEBI:15377"/>
        <dbReference type="ChEBI" id="CHEBI:30616"/>
        <dbReference type="ChEBI" id="CHEBI:32544"/>
        <dbReference type="ChEBI" id="CHEBI:33019"/>
        <dbReference type="ChEBI" id="CHEBI:43474"/>
        <dbReference type="ChEBI" id="CHEBI:57502"/>
        <dbReference type="ChEBI" id="CHEBI:58017"/>
        <dbReference type="ChEBI" id="CHEBI:456216"/>
        <dbReference type="EC" id="6.3.4.21"/>
    </reaction>
</comment>
<dbReference type="InterPro" id="IPR006405">
    <property type="entry name" value="Nic_PRibTrfase_pncB"/>
</dbReference>
<dbReference type="InterPro" id="IPR041525">
    <property type="entry name" value="N/Namide_PRibTrfase"/>
</dbReference>
<dbReference type="PANTHER" id="PTHR11098:SF1">
    <property type="entry name" value="NICOTINATE PHOSPHORIBOSYLTRANSFERASE"/>
    <property type="match status" value="1"/>
</dbReference>
<dbReference type="RefSeq" id="WP_125003252.1">
    <property type="nucleotide sequence ID" value="NZ_BHYK01000018.1"/>
</dbReference>
<dbReference type="InterPro" id="IPR013785">
    <property type="entry name" value="Aldolase_TIM"/>
</dbReference>
<dbReference type="AlphaFoldDB" id="A0A401UPH8"/>
<dbReference type="EC" id="6.3.4.21" evidence="3 9"/>
<dbReference type="InterPro" id="IPR036068">
    <property type="entry name" value="Nicotinate_pribotase-like_C"/>
</dbReference>
<dbReference type="InterPro" id="IPR041619">
    <property type="entry name" value="NAPRTase_C"/>
</dbReference>
<evidence type="ECO:0000256" key="1">
    <source>
        <dbReference type="ARBA" id="ARBA00004952"/>
    </source>
</evidence>
<comment type="pathway">
    <text evidence="1 9">Cofactor biosynthesis; NAD(+) biosynthesis; nicotinate D-ribonucleotide from nicotinate: step 1/1.</text>
</comment>
<keyword evidence="7 9" id="KW-0808">Transferase</keyword>
<comment type="similarity">
    <text evidence="2 9">Belongs to the NAPRTase family.</text>
</comment>
<evidence type="ECO:0000256" key="6">
    <source>
        <dbReference type="ARBA" id="ARBA00022642"/>
    </source>
</evidence>
<dbReference type="InterPro" id="IPR040727">
    <property type="entry name" value="NAPRTase_N"/>
</dbReference>
<keyword evidence="4" id="KW-0597">Phosphoprotein</keyword>
<dbReference type="NCBIfam" id="NF009131">
    <property type="entry name" value="PRK12484.1"/>
    <property type="match status" value="1"/>
</dbReference>
<sequence length="496" mass="56138">MSKILNKFNLKDERNLSMLMDFYELTMSNGYFVNGLSDTIVYFDMFYRKNPDGAGYSIVAGLEQLIDFIKKLKFTGEDIDYLRSKGILAEEFLQYLLTFKFTGDIYAIPEGTPVFPNEALVTVKSKVIDAQLIETMLLLTVNHQSLIVTKANRIVRAAKGRPVLELGARRAHGADGAIMGARASYIGGVAGTATVMAETMFGVPATGTMAHSWIQLFGDEYKAFETYAKTYPDSCTLLVDTYNVLNSGIPNAIKVSRDVLEPIGMRLKAIRLDSGDLAYLSKQVRIMLDDAGLTDCKIVASNSLDEYIITDLLNQGAEIDIFGVGERMVTAKSEPVFGGVYKLVAVEEDGEISPRIKLSENEEKIINPGYKMIWRLYDKDTHKAIADVITLAEEVINESVPYNIFDPVYTWKKKKVTNFYAKKLQVPVFLKGECVYELPTIEEIRIYCKNQVDSIWEEVRRFSNPHKYYVDLSLELWLVKQELIQRYRNSEEKNKK</sequence>
<dbReference type="FunFam" id="3.20.20.70:FF:000076">
    <property type="entry name" value="Nicotinate phosphoribosyltransferase"/>
    <property type="match status" value="1"/>
</dbReference>
<keyword evidence="5 9" id="KW-0436">Ligase</keyword>
<dbReference type="Pfam" id="PF04095">
    <property type="entry name" value="NAPRTase"/>
    <property type="match status" value="1"/>
</dbReference>
<dbReference type="OrthoDB" id="9770610at2"/>
<dbReference type="NCBIfam" id="TIGR01513">
    <property type="entry name" value="NAPRTase_put"/>
    <property type="match status" value="1"/>
</dbReference>
<evidence type="ECO:0000256" key="9">
    <source>
        <dbReference type="RuleBase" id="RU365100"/>
    </source>
</evidence>
<comment type="PTM">
    <text evidence="9">Transiently phosphorylated on a His residue during the reaction cycle. Phosphorylation strongly increases the affinity for substrates and increases the rate of nicotinate D-ribonucleotide production. Dephosphorylation regenerates the low-affinity form of the enzyme, leading to product release.</text>
</comment>
<comment type="caution">
    <text evidence="13">The sequence shown here is derived from an EMBL/GenBank/DDBJ whole genome shotgun (WGS) entry which is preliminary data.</text>
</comment>
<evidence type="ECO:0000313" key="13">
    <source>
        <dbReference type="EMBL" id="GCD11434.1"/>
    </source>
</evidence>
<dbReference type="UniPathway" id="UPA00253">
    <property type="reaction ID" value="UER00457"/>
</dbReference>
<dbReference type="GO" id="GO:0005829">
    <property type="term" value="C:cytosol"/>
    <property type="evidence" value="ECO:0007669"/>
    <property type="project" value="TreeGrafter"/>
</dbReference>